<keyword evidence="5" id="KW-1185">Reference proteome</keyword>
<dbReference type="PANTHER" id="PTHR46809:SF2">
    <property type="entry name" value="GH21273P"/>
    <property type="match status" value="1"/>
</dbReference>
<dbReference type="PROSITE" id="PS50919">
    <property type="entry name" value="MIR"/>
    <property type="match status" value="3"/>
</dbReference>
<feature type="chain" id="PRO_5009316193" evidence="3">
    <location>
        <begin position="24"/>
        <end position="206"/>
    </location>
</feature>
<dbReference type="InterPro" id="IPR016093">
    <property type="entry name" value="MIR_motif"/>
</dbReference>
<dbReference type="Pfam" id="PF02815">
    <property type="entry name" value="MIR"/>
    <property type="match status" value="1"/>
</dbReference>
<dbReference type="WBParaSite" id="MhA1_Contig596.frz3.gene5">
    <property type="protein sequence ID" value="MhA1_Contig596.frz3.gene5"/>
    <property type="gene ID" value="MhA1_Contig596.frz3.gene5"/>
</dbReference>
<evidence type="ECO:0000313" key="6">
    <source>
        <dbReference type="WBParaSite" id="MhA1_Contig596.frz3.gene5"/>
    </source>
</evidence>
<dbReference type="AlphaFoldDB" id="A0A1I8BUZ1"/>
<reference evidence="6" key="1">
    <citation type="submission" date="2016-11" db="UniProtKB">
        <authorList>
            <consortium name="WormBaseParasite"/>
        </authorList>
    </citation>
    <scope>IDENTIFICATION</scope>
</reference>
<feature type="signal peptide" evidence="3">
    <location>
        <begin position="1"/>
        <end position="23"/>
    </location>
</feature>
<dbReference type="SMART" id="SM00472">
    <property type="entry name" value="MIR"/>
    <property type="match status" value="3"/>
</dbReference>
<protein>
    <submittedName>
        <fullName evidence="6">MIR domain-containing protein</fullName>
    </submittedName>
</protein>
<evidence type="ECO:0000256" key="1">
    <source>
        <dbReference type="ARBA" id="ARBA00022729"/>
    </source>
</evidence>
<dbReference type="InterPro" id="IPR036300">
    <property type="entry name" value="MIR_dom_sf"/>
</dbReference>
<accession>A0A1I8BUZ1</accession>
<evidence type="ECO:0000313" key="5">
    <source>
        <dbReference type="Proteomes" id="UP000095281"/>
    </source>
</evidence>
<feature type="domain" description="MIR" evidence="4">
    <location>
        <begin position="27"/>
        <end position="81"/>
    </location>
</feature>
<evidence type="ECO:0000256" key="3">
    <source>
        <dbReference type="SAM" id="SignalP"/>
    </source>
</evidence>
<sequence length="206" mass="22908">MREQPLTLLSLLLYLLFLTFVNSDSGDDPITCGTVLKLQNAADNIRLHSHEIKYGSGSGQQSVTGMTHSDDVNSHWQILGPVNHHCKRGTPIKCDDTIRLMHLQTRCFLHSHDFEAPLSKGNNEVSCFGKEGESTDTGDHYRVVCASDVWIEDEQVRFKHVETGNYLALSGQTYNRPISGQREVVGSPNAGYSAFWIAAEGVFIKN</sequence>
<dbReference type="Proteomes" id="UP000095281">
    <property type="component" value="Unplaced"/>
</dbReference>
<name>A0A1I8BUZ1_MELHA</name>
<dbReference type="Gene3D" id="2.80.10.50">
    <property type="match status" value="1"/>
</dbReference>
<feature type="domain" description="MIR" evidence="4">
    <location>
        <begin position="146"/>
        <end position="201"/>
    </location>
</feature>
<evidence type="ECO:0000259" key="4">
    <source>
        <dbReference type="PROSITE" id="PS50919"/>
    </source>
</evidence>
<dbReference type="PANTHER" id="PTHR46809">
    <property type="entry name" value="STROMAL CELL-DERIVED FACTOR 2-LIKE PROTEIN"/>
    <property type="match status" value="1"/>
</dbReference>
<proteinExistence type="predicted"/>
<feature type="domain" description="MIR" evidence="4">
    <location>
        <begin position="89"/>
        <end position="146"/>
    </location>
</feature>
<dbReference type="SUPFAM" id="SSF82109">
    <property type="entry name" value="MIR domain"/>
    <property type="match status" value="1"/>
</dbReference>
<keyword evidence="1 3" id="KW-0732">Signal</keyword>
<keyword evidence="2" id="KW-0677">Repeat</keyword>
<organism evidence="5 6">
    <name type="scientific">Meloidogyne hapla</name>
    <name type="common">Root-knot nematode worm</name>
    <dbReference type="NCBI Taxonomy" id="6305"/>
    <lineage>
        <taxon>Eukaryota</taxon>
        <taxon>Metazoa</taxon>
        <taxon>Ecdysozoa</taxon>
        <taxon>Nematoda</taxon>
        <taxon>Chromadorea</taxon>
        <taxon>Rhabditida</taxon>
        <taxon>Tylenchina</taxon>
        <taxon>Tylenchomorpha</taxon>
        <taxon>Tylenchoidea</taxon>
        <taxon>Meloidogynidae</taxon>
        <taxon>Meloidogyninae</taxon>
        <taxon>Meloidogyne</taxon>
    </lineage>
</organism>
<dbReference type="OMA" id="KPQHGTR"/>
<evidence type="ECO:0000256" key="2">
    <source>
        <dbReference type="ARBA" id="ARBA00022737"/>
    </source>
</evidence>